<name>A0A7R9MDC4_9ACAR</name>
<dbReference type="Pfam" id="PF00071">
    <property type="entry name" value="Ras"/>
    <property type="match status" value="1"/>
</dbReference>
<dbReference type="PROSITE" id="PS51419">
    <property type="entry name" value="RAB"/>
    <property type="match status" value="1"/>
</dbReference>
<feature type="compositionally biased region" description="Basic residues" evidence="7">
    <location>
        <begin position="217"/>
        <end position="226"/>
    </location>
</feature>
<sequence length="226" mass="25315">MCSFPTSHSATVEELHKGEYEVGGGGVIPLEILDTSGSYEFPAMRRLAISAGDAFALIYSIDSSESFEEVKRLRETVLQVKGDVYCPIVVVGNKSDLPEDMRAVRMELAECECIDWDHGFVECSAKNSQNIVNIFSSMLIQARLKGCLNVTQILASNSSKHHSSHHSRDHNPGSEYRSHNQRRRSSLPISELFHRSQPPMSGLSQQSRDRDRDKLSFRKRNSCTPS</sequence>
<feature type="region of interest" description="Disordered" evidence="7">
    <location>
        <begin position="158"/>
        <end position="226"/>
    </location>
</feature>
<dbReference type="SMART" id="SM00173">
    <property type="entry name" value="RAS"/>
    <property type="match status" value="1"/>
</dbReference>
<gene>
    <name evidence="8" type="ORF">ONB1V03_LOCUS13520</name>
</gene>
<keyword evidence="3" id="KW-0488">Methylation</keyword>
<dbReference type="PANTHER" id="PTHR46149:SF7">
    <property type="entry name" value="GTP-BINDING PROTEIN DI-RAS2"/>
    <property type="match status" value="1"/>
</dbReference>
<keyword evidence="4" id="KW-0342">GTP-binding</keyword>
<dbReference type="SMART" id="SM00175">
    <property type="entry name" value="RAB"/>
    <property type="match status" value="1"/>
</dbReference>
<evidence type="ECO:0000313" key="9">
    <source>
        <dbReference type="Proteomes" id="UP000728032"/>
    </source>
</evidence>
<evidence type="ECO:0000256" key="7">
    <source>
        <dbReference type="SAM" id="MobiDB-lite"/>
    </source>
</evidence>
<dbReference type="GO" id="GO:0005525">
    <property type="term" value="F:GTP binding"/>
    <property type="evidence" value="ECO:0007669"/>
    <property type="project" value="UniProtKB-KW"/>
</dbReference>
<evidence type="ECO:0000256" key="2">
    <source>
        <dbReference type="ARBA" id="ARBA00022475"/>
    </source>
</evidence>
<dbReference type="OrthoDB" id="265044at2759"/>
<feature type="compositionally biased region" description="Basic and acidic residues" evidence="7">
    <location>
        <begin position="169"/>
        <end position="178"/>
    </location>
</feature>
<feature type="compositionally biased region" description="Basic and acidic residues" evidence="7">
    <location>
        <begin position="207"/>
        <end position="216"/>
    </location>
</feature>
<keyword evidence="2" id="KW-1003">Cell membrane</keyword>
<evidence type="ECO:0000256" key="1">
    <source>
        <dbReference type="ARBA" id="ARBA00004193"/>
    </source>
</evidence>
<evidence type="ECO:0000256" key="3">
    <source>
        <dbReference type="ARBA" id="ARBA00022481"/>
    </source>
</evidence>
<dbReference type="InterPro" id="IPR027417">
    <property type="entry name" value="P-loop_NTPase"/>
</dbReference>
<dbReference type="InterPro" id="IPR001806">
    <property type="entry name" value="Small_GTPase"/>
</dbReference>
<reference evidence="8" key="1">
    <citation type="submission" date="2020-11" db="EMBL/GenBank/DDBJ databases">
        <authorList>
            <person name="Tran Van P."/>
        </authorList>
    </citation>
    <scope>NUCLEOTIDE SEQUENCE</scope>
</reference>
<keyword evidence="9" id="KW-1185">Reference proteome</keyword>
<keyword evidence="6" id="KW-0449">Lipoprotein</keyword>
<keyword evidence="5" id="KW-0472">Membrane</keyword>
<proteinExistence type="predicted"/>
<evidence type="ECO:0000256" key="6">
    <source>
        <dbReference type="ARBA" id="ARBA00023288"/>
    </source>
</evidence>
<dbReference type="GO" id="GO:0003924">
    <property type="term" value="F:GTPase activity"/>
    <property type="evidence" value="ECO:0007669"/>
    <property type="project" value="InterPro"/>
</dbReference>
<organism evidence="8">
    <name type="scientific">Oppiella nova</name>
    <dbReference type="NCBI Taxonomy" id="334625"/>
    <lineage>
        <taxon>Eukaryota</taxon>
        <taxon>Metazoa</taxon>
        <taxon>Ecdysozoa</taxon>
        <taxon>Arthropoda</taxon>
        <taxon>Chelicerata</taxon>
        <taxon>Arachnida</taxon>
        <taxon>Acari</taxon>
        <taxon>Acariformes</taxon>
        <taxon>Sarcoptiformes</taxon>
        <taxon>Oribatida</taxon>
        <taxon>Brachypylina</taxon>
        <taxon>Oppioidea</taxon>
        <taxon>Oppiidae</taxon>
        <taxon>Oppiella</taxon>
    </lineage>
</organism>
<evidence type="ECO:0000256" key="5">
    <source>
        <dbReference type="ARBA" id="ARBA00023136"/>
    </source>
</evidence>
<dbReference type="AlphaFoldDB" id="A0A7R9MDC4"/>
<dbReference type="PANTHER" id="PTHR46149">
    <property type="entry name" value="MIP08469P"/>
    <property type="match status" value="1"/>
</dbReference>
<accession>A0A7R9MDC4</accession>
<keyword evidence="4" id="KW-0547">Nucleotide-binding</keyword>
<dbReference type="SUPFAM" id="SSF52540">
    <property type="entry name" value="P-loop containing nucleoside triphosphate hydrolases"/>
    <property type="match status" value="1"/>
</dbReference>
<comment type="subcellular location">
    <subcellularLocation>
        <location evidence="1">Cell membrane</location>
        <topology evidence="1">Lipid-anchor</topology>
    </subcellularLocation>
</comment>
<dbReference type="Gene3D" id="3.40.50.300">
    <property type="entry name" value="P-loop containing nucleotide triphosphate hydrolases"/>
    <property type="match status" value="1"/>
</dbReference>
<dbReference type="EMBL" id="OC926771">
    <property type="protein sequence ID" value="CAD7656884.1"/>
    <property type="molecule type" value="Genomic_DNA"/>
</dbReference>
<dbReference type="GO" id="GO:0005886">
    <property type="term" value="C:plasma membrane"/>
    <property type="evidence" value="ECO:0007669"/>
    <property type="project" value="UniProtKB-SubCell"/>
</dbReference>
<protein>
    <submittedName>
        <fullName evidence="8">Uncharacterized protein</fullName>
    </submittedName>
</protein>
<dbReference type="EMBL" id="CAJPVJ010011946">
    <property type="protein sequence ID" value="CAG2174071.1"/>
    <property type="molecule type" value="Genomic_DNA"/>
</dbReference>
<evidence type="ECO:0000256" key="4">
    <source>
        <dbReference type="ARBA" id="ARBA00023134"/>
    </source>
</evidence>
<dbReference type="PRINTS" id="PR00449">
    <property type="entry name" value="RASTRNSFRMNG"/>
</dbReference>
<dbReference type="Proteomes" id="UP000728032">
    <property type="component" value="Unassembled WGS sequence"/>
</dbReference>
<dbReference type="SMART" id="SM00174">
    <property type="entry name" value="RHO"/>
    <property type="match status" value="1"/>
</dbReference>
<dbReference type="PROSITE" id="PS51421">
    <property type="entry name" value="RAS"/>
    <property type="match status" value="1"/>
</dbReference>
<dbReference type="InterPro" id="IPR052236">
    <property type="entry name" value="Small_GTPase_RasD"/>
</dbReference>
<evidence type="ECO:0000313" key="8">
    <source>
        <dbReference type="EMBL" id="CAD7656884.1"/>
    </source>
</evidence>
<feature type="compositionally biased region" description="Basic residues" evidence="7">
    <location>
        <begin position="159"/>
        <end position="168"/>
    </location>
</feature>